<accession>A0A0F8USB1</accession>
<protein>
    <submittedName>
        <fullName evidence="2">Uncharacterized protein</fullName>
    </submittedName>
</protein>
<feature type="region of interest" description="Disordered" evidence="1">
    <location>
        <begin position="317"/>
        <end position="338"/>
    </location>
</feature>
<organism evidence="2 3">
    <name type="scientific">Aspergillus ochraceoroseus</name>
    <dbReference type="NCBI Taxonomy" id="138278"/>
    <lineage>
        <taxon>Eukaryota</taxon>
        <taxon>Fungi</taxon>
        <taxon>Dikarya</taxon>
        <taxon>Ascomycota</taxon>
        <taxon>Pezizomycotina</taxon>
        <taxon>Eurotiomycetes</taxon>
        <taxon>Eurotiomycetidae</taxon>
        <taxon>Eurotiales</taxon>
        <taxon>Aspergillaceae</taxon>
        <taxon>Aspergillus</taxon>
        <taxon>Aspergillus subgen. Nidulantes</taxon>
    </lineage>
</organism>
<gene>
    <name evidence="2" type="ORF">AOCH_005912</name>
</gene>
<dbReference type="OrthoDB" id="5428259at2759"/>
<comment type="caution">
    <text evidence="2">The sequence shown here is derived from an EMBL/GenBank/DDBJ whole genome shotgun (WGS) entry which is preliminary data.</text>
</comment>
<evidence type="ECO:0000313" key="2">
    <source>
        <dbReference type="EMBL" id="KKK13721.1"/>
    </source>
</evidence>
<reference evidence="2 3" key="1">
    <citation type="submission" date="2015-02" db="EMBL/GenBank/DDBJ databases">
        <title>Draft Genome Sequences of Two Closely-Related Aflatoxigenic Aspergillus Species Obtained from the Cote d'Ivoire.</title>
        <authorList>
            <person name="Moore G.G."/>
            <person name="Beltz S.B."/>
            <person name="Mack B.M."/>
        </authorList>
    </citation>
    <scope>NUCLEOTIDE SEQUENCE [LARGE SCALE GENOMIC DNA]</scope>
    <source>
        <strain evidence="2 3">SRRC1432</strain>
    </source>
</reference>
<dbReference type="EMBL" id="JYKN01003172">
    <property type="protein sequence ID" value="KKK13721.1"/>
    <property type="molecule type" value="Genomic_DNA"/>
</dbReference>
<feature type="region of interest" description="Disordered" evidence="1">
    <location>
        <begin position="571"/>
        <end position="593"/>
    </location>
</feature>
<evidence type="ECO:0000313" key="3">
    <source>
        <dbReference type="Proteomes" id="UP000034947"/>
    </source>
</evidence>
<evidence type="ECO:0000256" key="1">
    <source>
        <dbReference type="SAM" id="MobiDB-lite"/>
    </source>
</evidence>
<keyword evidence="3" id="KW-1185">Reference proteome</keyword>
<sequence length="609" mass="68554">MDATALLCNICPKRPKFSDVSHLLTHIASKAHLSHYFKLQVRSHQESQAGTLLDEYNHWYKANNLAKLLSDRLSSKDTRKKKSQGKPSAQGKNVYRGTKDAYKATTPLSSYNHHSTFSDCIDPRLADPFVSQGSRTGKKALLYPIKYSLTLTCNTMFFTEHTQLPVATANDRPTVSTLHQWKHENMPDSEDEGTSLMHTTPCWPRTFRTKAAPKVQLSDRPFGYDPFVDDNDSPECPHSGEMDKVRADEMARLKGVLWPGMDIFDSATEQMKRKRNQKKDENILKMMERTSMRVEPTELVFSPTGVLRKQRVISGNVEDSSPLKGETPIPKKRATRSKRVLAQVDPNTRRVPEQKRARKGVKEGMYVYDDETGERGLHTPRGVLFHGQGPLGSRTSCGDDMDEFMLSFRNQDIKPRNKVAVFRDIPEVGEPKLDEHHHGVERLLSREPAISQSGLLRREMTASSGLFSPQMSTNFPSFFEKGPHVATDKENVEALLDVYGRLDPFAHWHSPVTKRHTNSDAGLQPHLLFGDAQCLGFNPFETHDSPTGYSFNPLSSSLSRMLTDENPIYASDTSRTLKAPSTTRANSPDATISEVEDDDFGRLYLDGSS</sequence>
<dbReference type="Proteomes" id="UP000034947">
    <property type="component" value="Unassembled WGS sequence"/>
</dbReference>
<feature type="region of interest" description="Disordered" evidence="1">
    <location>
        <begin position="73"/>
        <end position="98"/>
    </location>
</feature>
<feature type="compositionally biased region" description="Polar residues" evidence="1">
    <location>
        <begin position="571"/>
        <end position="590"/>
    </location>
</feature>
<dbReference type="AlphaFoldDB" id="A0A0F8USB1"/>
<proteinExistence type="predicted"/>
<name>A0A0F8USB1_9EURO</name>
<dbReference type="VEuPathDB" id="FungiDB:P175DRAFT_0488306"/>